<proteinExistence type="predicted"/>
<feature type="non-terminal residue" evidence="1">
    <location>
        <position position="30"/>
    </location>
</feature>
<organism evidence="1">
    <name type="scientific">marine sediment metagenome</name>
    <dbReference type="NCBI Taxonomy" id="412755"/>
    <lineage>
        <taxon>unclassified sequences</taxon>
        <taxon>metagenomes</taxon>
        <taxon>ecological metagenomes</taxon>
    </lineage>
</organism>
<reference evidence="1" key="1">
    <citation type="journal article" date="2014" name="Front. Microbiol.">
        <title>High frequency of phylogenetically diverse reductive dehalogenase-homologous genes in deep subseafloor sedimentary metagenomes.</title>
        <authorList>
            <person name="Kawai M."/>
            <person name="Futagami T."/>
            <person name="Toyoda A."/>
            <person name="Takaki Y."/>
            <person name="Nishi S."/>
            <person name="Hori S."/>
            <person name="Arai W."/>
            <person name="Tsubouchi T."/>
            <person name="Morono Y."/>
            <person name="Uchiyama I."/>
            <person name="Ito T."/>
            <person name="Fujiyama A."/>
            <person name="Inagaki F."/>
            <person name="Takami H."/>
        </authorList>
    </citation>
    <scope>NUCLEOTIDE SEQUENCE</scope>
    <source>
        <strain evidence="1">Expedition CK06-06</strain>
    </source>
</reference>
<accession>X1JYN4</accession>
<sequence>MVFRILRPDTNSIWQNDEILKRFPRYKGII</sequence>
<evidence type="ECO:0000313" key="1">
    <source>
        <dbReference type="EMBL" id="GAH83374.1"/>
    </source>
</evidence>
<dbReference type="AlphaFoldDB" id="X1JYN4"/>
<dbReference type="EMBL" id="BARU01042301">
    <property type="protein sequence ID" value="GAH83374.1"/>
    <property type="molecule type" value="Genomic_DNA"/>
</dbReference>
<gene>
    <name evidence="1" type="ORF">S03H2_65025</name>
</gene>
<name>X1JYN4_9ZZZZ</name>
<protein>
    <submittedName>
        <fullName evidence="1">Uncharacterized protein</fullName>
    </submittedName>
</protein>
<comment type="caution">
    <text evidence="1">The sequence shown here is derived from an EMBL/GenBank/DDBJ whole genome shotgun (WGS) entry which is preliminary data.</text>
</comment>